<dbReference type="Proteomes" id="UP000650467">
    <property type="component" value="Unassembled WGS sequence"/>
</dbReference>
<dbReference type="GO" id="GO:0045275">
    <property type="term" value="C:respiratory chain complex III"/>
    <property type="evidence" value="ECO:0007669"/>
    <property type="project" value="InterPro"/>
</dbReference>
<reference evidence="11" key="1">
    <citation type="journal article" date="2020" name="bioRxiv">
        <title>Comparative genomics of Chlamydomonas.</title>
        <authorList>
            <person name="Craig R.J."/>
            <person name="Hasan A.R."/>
            <person name="Ness R.W."/>
            <person name="Keightley P.D."/>
        </authorList>
    </citation>
    <scope>NUCLEOTIDE SEQUENCE</scope>
    <source>
        <strain evidence="11">SAG 7.73</strain>
    </source>
</reference>
<accession>A0A835TA23</accession>
<comment type="subcellular location">
    <subcellularLocation>
        <location evidence="1">Mitochondrion inner membrane</location>
        <topology evidence="1">Single-pass membrane protein</topology>
    </subcellularLocation>
</comment>
<evidence type="ECO:0000256" key="8">
    <source>
        <dbReference type="ARBA" id="ARBA00022989"/>
    </source>
</evidence>
<dbReference type="EMBL" id="JAEHOC010000007">
    <property type="protein sequence ID" value="KAG2440251.1"/>
    <property type="molecule type" value="Genomic_DNA"/>
</dbReference>
<evidence type="ECO:0000256" key="3">
    <source>
        <dbReference type="ARBA" id="ARBA00022448"/>
    </source>
</evidence>
<keyword evidence="9" id="KW-0496">Mitochondrion</keyword>
<dbReference type="Pfam" id="PF10890">
    <property type="entry name" value="Cyt_b-c1_8"/>
    <property type="match status" value="1"/>
</dbReference>
<evidence type="ECO:0000256" key="6">
    <source>
        <dbReference type="ARBA" id="ARBA00022792"/>
    </source>
</evidence>
<name>A0A835TA23_CHLIN</name>
<evidence type="ECO:0000256" key="1">
    <source>
        <dbReference type="ARBA" id="ARBA00004434"/>
    </source>
</evidence>
<keyword evidence="10" id="KW-0472">Membrane</keyword>
<keyword evidence="12" id="KW-1185">Reference proteome</keyword>
<organism evidence="11 12">
    <name type="scientific">Chlamydomonas incerta</name>
    <dbReference type="NCBI Taxonomy" id="51695"/>
    <lineage>
        <taxon>Eukaryota</taxon>
        <taxon>Viridiplantae</taxon>
        <taxon>Chlorophyta</taxon>
        <taxon>core chlorophytes</taxon>
        <taxon>Chlorophyceae</taxon>
        <taxon>CS clade</taxon>
        <taxon>Chlamydomonadales</taxon>
        <taxon>Chlamydomonadaceae</taxon>
        <taxon>Chlamydomonas</taxon>
    </lineage>
</organism>
<keyword evidence="4" id="KW-0679">Respiratory chain</keyword>
<dbReference type="OrthoDB" id="1841852at2759"/>
<evidence type="ECO:0000256" key="5">
    <source>
        <dbReference type="ARBA" id="ARBA00022692"/>
    </source>
</evidence>
<dbReference type="InterPro" id="IPR036642">
    <property type="entry name" value="Cyt_bc1_su8_sf"/>
</dbReference>
<dbReference type="PANTHER" id="PTHR34559">
    <property type="entry name" value="CYTOCHROME B-C1 COMPLEX SUBUNIT 8"/>
    <property type="match status" value="1"/>
</dbReference>
<evidence type="ECO:0000313" key="12">
    <source>
        <dbReference type="Proteomes" id="UP000650467"/>
    </source>
</evidence>
<keyword evidence="5" id="KW-0812">Transmembrane</keyword>
<evidence type="ECO:0000256" key="2">
    <source>
        <dbReference type="ARBA" id="ARBA00007668"/>
    </source>
</evidence>
<keyword evidence="3" id="KW-0813">Transport</keyword>
<dbReference type="PANTHER" id="PTHR34559:SF1">
    <property type="entry name" value="OS06G0175900 PROTEIN"/>
    <property type="match status" value="1"/>
</dbReference>
<evidence type="ECO:0000256" key="4">
    <source>
        <dbReference type="ARBA" id="ARBA00022660"/>
    </source>
</evidence>
<comment type="caution">
    <text evidence="11">The sequence shown here is derived from an EMBL/GenBank/DDBJ whole genome shotgun (WGS) entry which is preliminary data.</text>
</comment>
<dbReference type="AlphaFoldDB" id="A0A835TA23"/>
<dbReference type="InterPro" id="IPR020101">
    <property type="entry name" value="Cyt_b-c1_8-plants"/>
</dbReference>
<protein>
    <submittedName>
        <fullName evidence="11">Uncharacterized protein</fullName>
    </submittedName>
</protein>
<dbReference type="Gene3D" id="1.20.5.210">
    <property type="entry name" value="Cytochrome b-c1 complex subunit 8"/>
    <property type="match status" value="1"/>
</dbReference>
<evidence type="ECO:0000256" key="9">
    <source>
        <dbReference type="ARBA" id="ARBA00023128"/>
    </source>
</evidence>
<keyword evidence="6" id="KW-0999">Mitochondrion inner membrane</keyword>
<comment type="similarity">
    <text evidence="2">Belongs to the UQCRQ/QCR8 family.</text>
</comment>
<evidence type="ECO:0000256" key="7">
    <source>
        <dbReference type="ARBA" id="ARBA00022982"/>
    </source>
</evidence>
<gene>
    <name evidence="11" type="ORF">HXX76_004363</name>
</gene>
<dbReference type="GO" id="GO:0005743">
    <property type="term" value="C:mitochondrial inner membrane"/>
    <property type="evidence" value="ECO:0007669"/>
    <property type="project" value="UniProtKB-SubCell"/>
</dbReference>
<dbReference type="GO" id="GO:0006122">
    <property type="term" value="P:mitochondrial electron transport, ubiquinol to cytochrome c"/>
    <property type="evidence" value="ECO:0007669"/>
    <property type="project" value="InterPro"/>
</dbReference>
<evidence type="ECO:0000256" key="10">
    <source>
        <dbReference type="ARBA" id="ARBA00023136"/>
    </source>
</evidence>
<keyword evidence="7" id="KW-0249">Electron transport</keyword>
<keyword evidence="8" id="KW-1133">Transmembrane helix</keyword>
<sequence length="73" mass="8674">MAPRQNIPLREILYQLSPYQQDVIRQTFTNAPKTFLRFFKEKGVGLATFGVLFFGIKGWTEHEMHQERLAERF</sequence>
<evidence type="ECO:0000313" key="11">
    <source>
        <dbReference type="EMBL" id="KAG2440251.1"/>
    </source>
</evidence>
<proteinExistence type="inferred from homology"/>